<name>A0A1W6LCP3_9BURK</name>
<reference evidence="1 2" key="1">
    <citation type="submission" date="2016-04" db="EMBL/GenBank/DDBJ databases">
        <title>Complete genome sequence of natural rubber-degrading, novel Gram-negative bacterium, Rhizobacter gummiphilus strain NS21.</title>
        <authorList>
            <person name="Tabata M."/>
            <person name="Kasai D."/>
            <person name="Fukuda M."/>
        </authorList>
    </citation>
    <scope>NUCLEOTIDE SEQUENCE [LARGE SCALE GENOMIC DNA]</scope>
    <source>
        <strain evidence="1 2">NS21</strain>
    </source>
</reference>
<evidence type="ECO:0000313" key="2">
    <source>
        <dbReference type="Proteomes" id="UP000193427"/>
    </source>
</evidence>
<gene>
    <name evidence="1" type="ORF">A4W93_19670</name>
</gene>
<keyword evidence="2" id="KW-1185">Reference proteome</keyword>
<organism evidence="1 2">
    <name type="scientific">Piscinibacter gummiphilus</name>
    <dbReference type="NCBI Taxonomy" id="946333"/>
    <lineage>
        <taxon>Bacteria</taxon>
        <taxon>Pseudomonadati</taxon>
        <taxon>Pseudomonadota</taxon>
        <taxon>Betaproteobacteria</taxon>
        <taxon>Burkholderiales</taxon>
        <taxon>Sphaerotilaceae</taxon>
        <taxon>Piscinibacter</taxon>
    </lineage>
</organism>
<dbReference type="Proteomes" id="UP000193427">
    <property type="component" value="Chromosome"/>
</dbReference>
<sequence>MPLRSPSPLTALRHRLLPLAIVLLLLAQTLALVHRVVHAPGAPRAVASAADHGLFNDHSTAECKLFDQLAPTDLATAPVLALSFAPAAEPPAPVADAVPLAARLRAFRARDPPLSLA</sequence>
<dbReference type="EMBL" id="CP015118">
    <property type="protein sequence ID" value="ARN21938.1"/>
    <property type="molecule type" value="Genomic_DNA"/>
</dbReference>
<dbReference type="STRING" id="946333.A4W93_19670"/>
<protein>
    <submittedName>
        <fullName evidence="1">Uncharacterized protein</fullName>
    </submittedName>
</protein>
<accession>A0A1W6LCP3</accession>
<proteinExistence type="predicted"/>
<dbReference type="KEGG" id="rgu:A4W93_19670"/>
<evidence type="ECO:0000313" key="1">
    <source>
        <dbReference type="EMBL" id="ARN21938.1"/>
    </source>
</evidence>
<dbReference type="RefSeq" id="WP_085752235.1">
    <property type="nucleotide sequence ID" value="NZ_BSPR01000006.1"/>
</dbReference>
<dbReference type="AlphaFoldDB" id="A0A1W6LCP3"/>